<dbReference type="EMBL" id="BMJW01000002">
    <property type="protein sequence ID" value="GGH01116.1"/>
    <property type="molecule type" value="Genomic_DNA"/>
</dbReference>
<keyword evidence="4" id="KW-1185">Reference proteome</keyword>
<protein>
    <recommendedName>
        <fullName evidence="5">Chromosome segregation protein</fullName>
    </recommendedName>
</protein>
<dbReference type="Proteomes" id="UP000633278">
    <property type="component" value="Unassembled WGS sequence"/>
</dbReference>
<dbReference type="Pfam" id="PF03993">
    <property type="entry name" value="DUF349"/>
    <property type="match status" value="5"/>
</dbReference>
<dbReference type="RefSeq" id="WP_188599158.1">
    <property type="nucleotide sequence ID" value="NZ_BMJW01000002.1"/>
</dbReference>
<feature type="coiled-coil region" evidence="1">
    <location>
        <begin position="572"/>
        <end position="599"/>
    </location>
</feature>
<feature type="compositionally biased region" description="Acidic residues" evidence="2">
    <location>
        <begin position="30"/>
        <end position="45"/>
    </location>
</feature>
<evidence type="ECO:0000313" key="3">
    <source>
        <dbReference type="EMBL" id="GGH01116.1"/>
    </source>
</evidence>
<proteinExistence type="predicted"/>
<evidence type="ECO:0000313" key="4">
    <source>
        <dbReference type="Proteomes" id="UP000633278"/>
    </source>
</evidence>
<gene>
    <name evidence="3" type="ORF">GCM10011416_19740</name>
</gene>
<evidence type="ECO:0008006" key="5">
    <source>
        <dbReference type="Google" id="ProtNLM"/>
    </source>
</evidence>
<dbReference type="AlphaFoldDB" id="A0A917I184"/>
<accession>A0A917I184</accession>
<keyword evidence="1" id="KW-0175">Coiled coil</keyword>
<evidence type="ECO:0000256" key="1">
    <source>
        <dbReference type="SAM" id="Coils"/>
    </source>
</evidence>
<organism evidence="3 4">
    <name type="scientific">Polaribacter pacificus</name>
    <dbReference type="NCBI Taxonomy" id="1775173"/>
    <lineage>
        <taxon>Bacteria</taxon>
        <taxon>Pseudomonadati</taxon>
        <taxon>Bacteroidota</taxon>
        <taxon>Flavobacteriia</taxon>
        <taxon>Flavobacteriales</taxon>
        <taxon>Flavobacteriaceae</taxon>
    </lineage>
</organism>
<evidence type="ECO:0000256" key="2">
    <source>
        <dbReference type="SAM" id="MobiDB-lite"/>
    </source>
</evidence>
<sequence>MLDKQEQTNEGVDETQEVTKSTEANLNDSVEAEEIPSEDTEDETTDQVVEKIDNQVAEDAEKSEERNAIPMLAYENMELEELVEQLKHLLKEYPVQQLKTNIDSIKNSFNAKFGALLAEKKAAFLAEGGNSIDFQFSSPIKTAYNTLLSEYKNKRDAYYAALEDRLSNNLELRHQIINELKDLIENADPMTMHKSFLELQNRWREIGPVPRSKYNDTWRNYHHHVERFYDLLHLSNDFRDLDFKHNLEEKLKLIARVESLIEHEDVNEAFKELQEIHKTWKEDVGPVSKEHREEVWQKFSDASKKIHDRRHQYFRELRSKYQEVIDKKNEIIAKIAAYDTSKNAKHSDWQKSIKEIEALREEYFNAGKLPYSKSEQVWVKFKDATKKFNKAKNDFYKKEKSVQQENLDKKYALIEIAESVKDSDDWEATTNTVKKIQAEWKQIGHVPRKFSDDVWKKFKAACNHYFDRFHNRQNDLNKEQQAFIDEKKAYLEEVKEIKTATLDEIKEMTQKWRALGDLPRSVRHLESKFNKHMDSLLDGLGMDKEAIELLKFKNLIDGYAAQSDVKKLNSEQLFVKKKVDEFQKEIQQLENNLSFFSNASEDNPMIVKVRKSIEGYKEDMKIWESKLDMIRRLDY</sequence>
<reference evidence="3" key="2">
    <citation type="submission" date="2020-09" db="EMBL/GenBank/DDBJ databases">
        <authorList>
            <person name="Sun Q."/>
            <person name="Zhou Y."/>
        </authorList>
    </citation>
    <scope>NUCLEOTIDE SEQUENCE</scope>
    <source>
        <strain evidence="3">CGMCC 1.15763</strain>
    </source>
</reference>
<name>A0A917I184_9FLAO</name>
<feature type="region of interest" description="Disordered" evidence="2">
    <location>
        <begin position="1"/>
        <end position="50"/>
    </location>
</feature>
<feature type="compositionally biased region" description="Polar residues" evidence="2">
    <location>
        <begin position="18"/>
        <end position="28"/>
    </location>
</feature>
<reference evidence="3" key="1">
    <citation type="journal article" date="2014" name="Int. J. Syst. Evol. Microbiol.">
        <title>Complete genome sequence of Corynebacterium casei LMG S-19264T (=DSM 44701T), isolated from a smear-ripened cheese.</title>
        <authorList>
            <consortium name="US DOE Joint Genome Institute (JGI-PGF)"/>
            <person name="Walter F."/>
            <person name="Albersmeier A."/>
            <person name="Kalinowski J."/>
            <person name="Ruckert C."/>
        </authorList>
    </citation>
    <scope>NUCLEOTIDE SEQUENCE</scope>
    <source>
        <strain evidence="3">CGMCC 1.15763</strain>
    </source>
</reference>
<comment type="caution">
    <text evidence="3">The sequence shown here is derived from an EMBL/GenBank/DDBJ whole genome shotgun (WGS) entry which is preliminary data.</text>
</comment>
<dbReference type="InterPro" id="IPR007139">
    <property type="entry name" value="DUF349"/>
</dbReference>